<dbReference type="GO" id="GO:0006123">
    <property type="term" value="P:mitochondrial electron transport, cytochrome c to oxygen"/>
    <property type="evidence" value="ECO:0007669"/>
    <property type="project" value="InterPro"/>
</dbReference>
<organism evidence="1 2">
    <name type="scientific">Fistulifera solaris</name>
    <name type="common">Oleaginous diatom</name>
    <dbReference type="NCBI Taxonomy" id="1519565"/>
    <lineage>
        <taxon>Eukaryota</taxon>
        <taxon>Sar</taxon>
        <taxon>Stramenopiles</taxon>
        <taxon>Ochrophyta</taxon>
        <taxon>Bacillariophyta</taxon>
        <taxon>Bacillariophyceae</taxon>
        <taxon>Bacillariophycidae</taxon>
        <taxon>Naviculales</taxon>
        <taxon>Naviculaceae</taxon>
        <taxon>Fistulifera</taxon>
    </lineage>
</organism>
<dbReference type="GO" id="GO:0045277">
    <property type="term" value="C:respiratory chain complex IV"/>
    <property type="evidence" value="ECO:0007669"/>
    <property type="project" value="InterPro"/>
</dbReference>
<evidence type="ECO:0000313" key="1">
    <source>
        <dbReference type="EMBL" id="GAX26770.1"/>
    </source>
</evidence>
<dbReference type="Proteomes" id="UP000198406">
    <property type="component" value="Unassembled WGS sequence"/>
</dbReference>
<proteinExistence type="predicted"/>
<keyword evidence="2" id="KW-1185">Reference proteome</keyword>
<protein>
    <recommendedName>
        <fullName evidence="3">Cytochrome c oxidase subunit 5b</fullName>
    </recommendedName>
</protein>
<dbReference type="Gene3D" id="2.60.11.10">
    <property type="entry name" value="Cytochrome c oxidase, subunit Vb"/>
    <property type="match status" value="1"/>
</dbReference>
<dbReference type="EMBL" id="BDSP01000252">
    <property type="protein sequence ID" value="GAX26770.1"/>
    <property type="molecule type" value="Genomic_DNA"/>
</dbReference>
<gene>
    <name evidence="1" type="ORF">FisN_9Lh037</name>
</gene>
<evidence type="ECO:0008006" key="3">
    <source>
        <dbReference type="Google" id="ProtNLM"/>
    </source>
</evidence>
<name>A0A1Z5KKC4_FISSO</name>
<dbReference type="OrthoDB" id="10249250at2759"/>
<reference evidence="1 2" key="1">
    <citation type="journal article" date="2015" name="Plant Cell">
        <title>Oil accumulation by the oleaginous diatom Fistulifera solaris as revealed by the genome and transcriptome.</title>
        <authorList>
            <person name="Tanaka T."/>
            <person name="Maeda Y."/>
            <person name="Veluchamy A."/>
            <person name="Tanaka M."/>
            <person name="Abida H."/>
            <person name="Marechal E."/>
            <person name="Bowler C."/>
            <person name="Muto M."/>
            <person name="Sunaga Y."/>
            <person name="Tanaka M."/>
            <person name="Yoshino T."/>
            <person name="Taniguchi T."/>
            <person name="Fukuda Y."/>
            <person name="Nemoto M."/>
            <person name="Matsumoto M."/>
            <person name="Wong P.S."/>
            <person name="Aburatani S."/>
            <person name="Fujibuchi W."/>
        </authorList>
    </citation>
    <scope>NUCLEOTIDE SEQUENCE [LARGE SCALE GENOMIC DNA]</scope>
    <source>
        <strain evidence="1 2">JPCC DA0580</strain>
    </source>
</reference>
<accession>A0A1Z5KKC4</accession>
<dbReference type="GO" id="GO:0005740">
    <property type="term" value="C:mitochondrial envelope"/>
    <property type="evidence" value="ECO:0007669"/>
    <property type="project" value="InterPro"/>
</dbReference>
<dbReference type="InterPro" id="IPR036972">
    <property type="entry name" value="Cyt_c_oxidase_su5b_sf"/>
</dbReference>
<evidence type="ECO:0000313" key="2">
    <source>
        <dbReference type="Proteomes" id="UP000198406"/>
    </source>
</evidence>
<sequence length="183" mass="20549">MFAVTARRIAATLAPRTTTSTSTTTTTTLLRGLASSKDNEKMPFGLNKVFELGEPDNLIATDQDRKLKENMKPLPDFIPDDLKKEMKQMGIESMDDLEEMEDKHLDGYNNLGLVPPEGSGTFASPVLVPSRREQRQVGYVDPVSHAVYWFTIHNDDNTYYIKDLGLFFKMLHIPDPEAFAGAH</sequence>
<dbReference type="InParanoid" id="A0A1Z5KKC4"/>
<comment type="caution">
    <text evidence="1">The sequence shown here is derived from an EMBL/GenBank/DDBJ whole genome shotgun (WGS) entry which is preliminary data.</text>
</comment>
<dbReference type="AlphaFoldDB" id="A0A1Z5KKC4"/>